<gene>
    <name evidence="2" type="ORF">SAMN04488696_0157</name>
</gene>
<keyword evidence="1" id="KW-1133">Transmembrane helix</keyword>
<evidence type="ECO:0000313" key="2">
    <source>
        <dbReference type="EMBL" id="SFM16803.1"/>
    </source>
</evidence>
<reference evidence="3" key="1">
    <citation type="submission" date="2016-10" db="EMBL/GenBank/DDBJ databases">
        <authorList>
            <person name="Varghese N."/>
            <person name="Submissions S."/>
        </authorList>
    </citation>
    <scope>NUCLEOTIDE SEQUENCE [LARGE SCALE GENOMIC DNA]</scope>
    <source>
        <strain evidence="3">Mob M</strain>
    </source>
</reference>
<evidence type="ECO:0000256" key="1">
    <source>
        <dbReference type="SAM" id="Phobius"/>
    </source>
</evidence>
<organism evidence="2 3">
    <name type="scientific">Methanolobus profundi</name>
    <dbReference type="NCBI Taxonomy" id="487685"/>
    <lineage>
        <taxon>Archaea</taxon>
        <taxon>Methanobacteriati</taxon>
        <taxon>Methanobacteriota</taxon>
        <taxon>Stenosarchaea group</taxon>
        <taxon>Methanomicrobia</taxon>
        <taxon>Methanosarcinales</taxon>
        <taxon>Methanosarcinaceae</taxon>
        <taxon>Methanolobus</taxon>
    </lineage>
</organism>
<name>A0A1I4NNR7_9EURY</name>
<evidence type="ECO:0000313" key="3">
    <source>
        <dbReference type="Proteomes" id="UP000198535"/>
    </source>
</evidence>
<proteinExistence type="predicted"/>
<accession>A0A1I4NNR7</accession>
<dbReference type="STRING" id="487685.SAMN04488696_0157"/>
<dbReference type="RefSeq" id="WP_091931820.1">
    <property type="nucleotide sequence ID" value="NZ_FOUJ01000001.1"/>
</dbReference>
<dbReference type="Pfam" id="PF23955">
    <property type="entry name" value="DUF7284"/>
    <property type="match status" value="1"/>
</dbReference>
<dbReference type="Proteomes" id="UP000198535">
    <property type="component" value="Unassembled WGS sequence"/>
</dbReference>
<keyword evidence="3" id="KW-1185">Reference proteome</keyword>
<sequence>MPISENYHKADRSGIIKDEAAFSTSIDAILFLILVSVSAVILMPSIAANGQYHSASHTSAQDMDTYLLNTIMSSTVDDFEYTLKPAELAGINVNISEDSLLEDAEKTIFSKEQRHRTFSDLVAEGLVLSLYQKDNSTTKVLNPMTKMQSVETEKQIEAHLERTIGQRYDYRFEAHWQPVTGYKVQSEIVVGEEAPVNAAKQKARISLPVTFSVTKDDIYRPFNDSTIYAAMNSPDPDDELHKMFNDSILIASTGCAEMITEIVFPYEYLSSLNGTEISVDSEQLACLTGPDTQNYSSPVIQSVLGCMNYTVNDLYGLTVTIDQEEQSIELDIVNTVNTLIMDENKRLISEHMNCQHADDIDMAIALMCNATDNSSRYELASTQLDAIYRTANPAGADIVLMVW</sequence>
<dbReference type="OrthoDB" id="136647at2157"/>
<keyword evidence="1" id="KW-0812">Transmembrane</keyword>
<protein>
    <submittedName>
        <fullName evidence="2">Uncharacterized protein</fullName>
    </submittedName>
</protein>
<dbReference type="EMBL" id="FOUJ01000001">
    <property type="protein sequence ID" value="SFM16803.1"/>
    <property type="molecule type" value="Genomic_DNA"/>
</dbReference>
<feature type="transmembrane region" description="Helical" evidence="1">
    <location>
        <begin position="20"/>
        <end position="43"/>
    </location>
</feature>
<dbReference type="AlphaFoldDB" id="A0A1I4NNR7"/>
<keyword evidence="1" id="KW-0472">Membrane</keyword>
<dbReference type="InterPro" id="IPR055708">
    <property type="entry name" value="DUF7284"/>
</dbReference>